<dbReference type="AlphaFoldDB" id="A0A3B4EHF2"/>
<dbReference type="PANTHER" id="PTHR15607:SF18">
    <property type="entry name" value="SYNAPTONEMAL COMPLEX PROTEIN 2-LIKE ISOFORM X1"/>
    <property type="match status" value="1"/>
</dbReference>
<reference evidence="9" key="2">
    <citation type="submission" date="2025-08" db="UniProtKB">
        <authorList>
            <consortium name="Ensembl"/>
        </authorList>
    </citation>
    <scope>IDENTIFICATION</scope>
</reference>
<proteinExistence type="inferred from homology"/>
<dbReference type="Pfam" id="PF18584">
    <property type="entry name" value="SYCP2_SLD"/>
    <property type="match status" value="1"/>
</dbReference>
<dbReference type="PANTHER" id="PTHR15607">
    <property type="entry name" value="SYNAPTONEMAL COMPLEX PROTEIN-RELATED"/>
    <property type="match status" value="1"/>
</dbReference>
<dbReference type="InterPro" id="IPR041322">
    <property type="entry name" value="SYCP2_ARLD"/>
</dbReference>
<dbReference type="GO" id="GO:0005694">
    <property type="term" value="C:chromosome"/>
    <property type="evidence" value="ECO:0007669"/>
    <property type="project" value="UniProtKB-SubCell"/>
</dbReference>
<feature type="domain" description="Synaptonemal complex protein 2 Spt16M-like" evidence="8">
    <location>
        <begin position="260"/>
        <end position="370"/>
    </location>
</feature>
<evidence type="ECO:0000256" key="6">
    <source>
        <dbReference type="SAM" id="MobiDB-lite"/>
    </source>
</evidence>
<dbReference type="RefSeq" id="XP_017551672.2">
    <property type="nucleotide sequence ID" value="XM_017696183.2"/>
</dbReference>
<evidence type="ECO:0000259" key="7">
    <source>
        <dbReference type="Pfam" id="PF18581"/>
    </source>
</evidence>
<protein>
    <recommendedName>
        <fullName evidence="11">Synaptonemal complex protein 2-like</fullName>
    </recommendedName>
</protein>
<feature type="region of interest" description="Disordered" evidence="6">
    <location>
        <begin position="802"/>
        <end position="852"/>
    </location>
</feature>
<evidence type="ECO:0008006" key="11">
    <source>
        <dbReference type="Google" id="ProtNLM"/>
    </source>
</evidence>
<evidence type="ECO:0000256" key="2">
    <source>
        <dbReference type="ARBA" id="ARBA00004286"/>
    </source>
</evidence>
<dbReference type="Pfam" id="PF18581">
    <property type="entry name" value="SYCP2_ARLD"/>
    <property type="match status" value="1"/>
</dbReference>
<keyword evidence="4" id="KW-0158">Chromosome</keyword>
<keyword evidence="10" id="KW-1185">Reference proteome</keyword>
<dbReference type="Ensembl" id="ENSPNAT00000028059.2">
    <property type="protein sequence ID" value="ENSPNAP00000035290.2"/>
    <property type="gene ID" value="ENSPNAG00000005560.2"/>
</dbReference>
<dbReference type="GO" id="GO:0005634">
    <property type="term" value="C:nucleus"/>
    <property type="evidence" value="ECO:0007669"/>
    <property type="project" value="UniProtKB-SubCell"/>
</dbReference>
<feature type="region of interest" description="Disordered" evidence="6">
    <location>
        <begin position="372"/>
        <end position="394"/>
    </location>
</feature>
<comment type="subcellular location">
    <subcellularLocation>
        <location evidence="2">Chromosome</location>
    </subcellularLocation>
    <subcellularLocation>
        <location evidence="1">Nucleus</location>
    </subcellularLocation>
</comment>
<name>A0A3B4EHF2_PYGNA</name>
<accession>A0A3B4EHF2</accession>
<organism evidence="9 10">
    <name type="scientific">Pygocentrus nattereri</name>
    <name type="common">Red-bellied piranha</name>
    <dbReference type="NCBI Taxonomy" id="42514"/>
    <lineage>
        <taxon>Eukaryota</taxon>
        <taxon>Metazoa</taxon>
        <taxon>Chordata</taxon>
        <taxon>Craniata</taxon>
        <taxon>Vertebrata</taxon>
        <taxon>Euteleostomi</taxon>
        <taxon>Actinopterygii</taxon>
        <taxon>Neopterygii</taxon>
        <taxon>Teleostei</taxon>
        <taxon>Ostariophysi</taxon>
        <taxon>Characiformes</taxon>
        <taxon>Characoidei</taxon>
        <taxon>Pygocentrus</taxon>
    </lineage>
</organism>
<evidence type="ECO:0000313" key="9">
    <source>
        <dbReference type="Ensembl" id="ENSPNAP00000035290.2"/>
    </source>
</evidence>
<dbReference type="GeneID" id="108426575"/>
<dbReference type="InterPro" id="IPR024835">
    <property type="entry name" value="SYCP2-like"/>
</dbReference>
<feature type="compositionally biased region" description="Basic residues" evidence="6">
    <location>
        <begin position="518"/>
        <end position="530"/>
    </location>
</feature>
<dbReference type="OrthoDB" id="10256849at2759"/>
<evidence type="ECO:0000256" key="3">
    <source>
        <dbReference type="ARBA" id="ARBA00007960"/>
    </source>
</evidence>
<feature type="compositionally biased region" description="Polar residues" evidence="6">
    <location>
        <begin position="840"/>
        <end position="852"/>
    </location>
</feature>
<dbReference type="GeneTree" id="ENSGT00530000063859"/>
<dbReference type="Proteomes" id="UP001501920">
    <property type="component" value="Chromosome 24"/>
</dbReference>
<reference evidence="9" key="3">
    <citation type="submission" date="2025-09" db="UniProtKB">
        <authorList>
            <consortium name="Ensembl"/>
        </authorList>
    </citation>
    <scope>IDENTIFICATION</scope>
</reference>
<evidence type="ECO:0000313" key="10">
    <source>
        <dbReference type="Proteomes" id="UP001501920"/>
    </source>
</evidence>
<sequence length="852" mass="96155">MNLANRLEDAFFSNNVLSAVRVILEEKSSTSLIDRLDEVASRELQKNEFKNVTLILRAIEQIISKDKDCINRLVHQGVVIKMLNWFERVSEHLKMQQKASKGPVQLLEVFYEVSMSLCQSHVEENSKILEVLLLRFGAVVIDQDVKFGLRLEAIKTINSMLDNSSKDFRRKICQSDDHNFLLEEFAKVIVDVGDYEMQVAVSEALCRMTPKKLREELVGKWFNYRSFTSTFTAIRVKEFETDCRIFLNELNSYFGDSRRVFSFPCTRAFLDFTELFKPEDELLKEFWVDFNIGTSCISLFVHDPEGTLWELIHLPKEALCTYSLRECDDRKLLSVHMNVDISHGNTVGKMVQIAFDSKYDIQTAVEKVFGRGEGSELPEDPQHVAPVGEDSGIPVIPTDGTPKLASHPVTETAETRHVSFVLQTGPSLLPSTKGRKIQADDSFSLRIDSDTEVARAKVTIFGQPLSSNGSVSSVRSLPSTMSEMKSAQKRKLRPFHSEGDSRAPASERRSSKEMPRHNYTRKRPRLRSKLKVLPLSSPSSNEDEYFKESTPKRKLLERERAEDASWSQSKAKVHSLDSFHPSKETTVDSGFQEKVSFEDTVFAEDEPVIEEHEVNEEPPSLPGKKPSASTELPVGPEVTEMQLQKEESPFLTLKPRRLFPSVSLESATETMTQALMEGEESETELGSGVIAAFNTFKAQLREHFSSRYKKIEAKSLRSLTDCQKNVTSLLQTAHNQRLVHLEHFQDTVVQQLGQLEQNCLSLKNIEKETVRFWQSESDTVKSFCDEQQKRLDSLDILKEGVQVPQSQAKSTEARASVSSDASPPLLAAVPVSVETEKSQKGPNTVPAPTSSA</sequence>
<feature type="domain" description="Synaptonemal complex protein 2 armadillo-repeat-like" evidence="7">
    <location>
        <begin position="21"/>
        <end position="167"/>
    </location>
</feature>
<dbReference type="OMA" id="AKQAPDC"/>
<dbReference type="STRING" id="42514.ENSPNAP00000035290"/>
<gene>
    <name evidence="9" type="primary">SYCP2L</name>
</gene>
<feature type="region of interest" description="Disordered" evidence="6">
    <location>
        <begin position="464"/>
        <end position="551"/>
    </location>
</feature>
<comment type="similarity">
    <text evidence="3">Belongs to the SYCP2 family.</text>
</comment>
<feature type="region of interest" description="Disordered" evidence="6">
    <location>
        <begin position="611"/>
        <end position="632"/>
    </location>
</feature>
<evidence type="ECO:0000256" key="5">
    <source>
        <dbReference type="ARBA" id="ARBA00023242"/>
    </source>
</evidence>
<reference evidence="9 10" key="1">
    <citation type="submission" date="2020-10" db="EMBL/GenBank/DDBJ databases">
        <title>Pygocentrus nattereri (red-bellied piranha) genome, fPygNat1, primary haplotype.</title>
        <authorList>
            <person name="Myers G."/>
            <person name="Meyer A."/>
            <person name="Karagic N."/>
            <person name="Pippel M."/>
            <person name="Winkler S."/>
            <person name="Tracey A."/>
            <person name="Wood J."/>
            <person name="Formenti G."/>
            <person name="Howe K."/>
            <person name="Fedrigo O."/>
            <person name="Jarvis E.D."/>
        </authorList>
    </citation>
    <scope>NUCLEOTIDE SEQUENCE [LARGE SCALE GENOMIC DNA]</scope>
</reference>
<evidence type="ECO:0000256" key="1">
    <source>
        <dbReference type="ARBA" id="ARBA00004123"/>
    </source>
</evidence>
<dbReference type="InterPro" id="IPR040560">
    <property type="entry name" value="SYCP2_SLD"/>
</dbReference>
<feature type="compositionally biased region" description="Low complexity" evidence="6">
    <location>
        <begin position="531"/>
        <end position="540"/>
    </location>
</feature>
<feature type="compositionally biased region" description="Basic and acidic residues" evidence="6">
    <location>
        <begin position="495"/>
        <end position="516"/>
    </location>
</feature>
<evidence type="ECO:0000256" key="4">
    <source>
        <dbReference type="ARBA" id="ARBA00022454"/>
    </source>
</evidence>
<evidence type="ECO:0000259" key="8">
    <source>
        <dbReference type="Pfam" id="PF18584"/>
    </source>
</evidence>
<keyword evidence="5" id="KW-0539">Nucleus</keyword>
<feature type="compositionally biased region" description="Low complexity" evidence="6">
    <location>
        <begin position="466"/>
        <end position="482"/>
    </location>
</feature>